<dbReference type="AlphaFoldDB" id="A0A6U8NXV5"/>
<organism evidence="1">
    <name type="scientific">Emiliania huxleyi</name>
    <name type="common">Coccolithophore</name>
    <name type="synonym">Pontosphaera huxleyi</name>
    <dbReference type="NCBI Taxonomy" id="2903"/>
    <lineage>
        <taxon>Eukaryota</taxon>
        <taxon>Haptista</taxon>
        <taxon>Haptophyta</taxon>
        <taxon>Prymnesiophyceae</taxon>
        <taxon>Isochrysidales</taxon>
        <taxon>Noelaerhabdaceae</taxon>
        <taxon>Emiliania</taxon>
    </lineage>
</organism>
<sequence>MRSDTDPRNCPAGKICTGSVATYWKLAAFLRYAATQPEPMIGRGDDDVFLSPPMLLAHASLLARLSQPVFAGVFEWYSWRTQTLHSTGFGLSAGAARHGRKKVWRNCTSARKALGHDAAQHPVSLTTPRQPDLCVGPLAFAKGPLVMLSSSAVRWLVRSPLFSRDLKRAREMMDGRAPPYHGPGSGRIDDDVQLGYWMAQLPHLRVVGFRRYMAWHDRWKAGVTGYLPRLLQAHKVPWDKQRTLCNQTRAVWSKARRASVSLHCDSSPPCRDCAHVPTQKACAIDVALDLGPSWRPPPTCAPVCNFKKGSEPQLPGQCWAP</sequence>
<proteinExistence type="predicted"/>
<gene>
    <name evidence="1" type="ORF">EHUX00137_LOCUS42502</name>
</gene>
<dbReference type="EMBL" id="HBIR01054555">
    <property type="protein sequence ID" value="CAE0591232.1"/>
    <property type="molecule type" value="Transcribed_RNA"/>
</dbReference>
<evidence type="ECO:0000313" key="1">
    <source>
        <dbReference type="EMBL" id="CAE0591232.1"/>
    </source>
</evidence>
<protein>
    <submittedName>
        <fullName evidence="1">Uncharacterized protein</fullName>
    </submittedName>
</protein>
<name>A0A6U8NXV5_EMIHU</name>
<accession>A0A6U8NXV5</accession>
<reference evidence="1" key="1">
    <citation type="submission" date="2021-01" db="EMBL/GenBank/DDBJ databases">
        <authorList>
            <person name="Corre E."/>
            <person name="Pelletier E."/>
            <person name="Niang G."/>
            <person name="Scheremetjew M."/>
            <person name="Finn R."/>
            <person name="Kale V."/>
            <person name="Holt S."/>
            <person name="Cochrane G."/>
            <person name="Meng A."/>
            <person name="Brown T."/>
            <person name="Cohen L."/>
        </authorList>
    </citation>
    <scope>NUCLEOTIDE SEQUENCE</scope>
    <source>
        <strain evidence="1">379</strain>
    </source>
</reference>